<protein>
    <recommendedName>
        <fullName evidence="2">Reverse transcriptase N-terminal domain-containing protein</fullName>
    </recommendedName>
</protein>
<name>A0AAC9VMA2_9ENTR</name>
<sequence>MTTPDTLAAGAPSHRQMGWHDINWAKCHQEVRRLQARIVKATREGRYGKISSLQYLLTHSFSGKALAVRRVTENQGKNTPGVDGKLWSTPETKFAAIESLKRFGYQSQPLKKVCIPKAKGIQKGIQQGKQEGINEGLQKGLEQGRKEAILELAKQLLANGVQYSVVKISTGLTDKELKSLSQKNNQND</sequence>
<dbReference type="PANTHER" id="PTHR34047:SF10">
    <property type="entry name" value="GROUP II INTRON-ASSOCIATED OPEN READING FRAME"/>
    <property type="match status" value="1"/>
</dbReference>
<accession>A0AAC9VMA2</accession>
<dbReference type="Pfam" id="PF13655">
    <property type="entry name" value="RVT_N"/>
    <property type="match status" value="1"/>
</dbReference>
<dbReference type="InterPro" id="IPR025960">
    <property type="entry name" value="RVT_N"/>
</dbReference>
<dbReference type="AlphaFoldDB" id="A0AAC9VMA2"/>
<comment type="similarity">
    <text evidence="1">Belongs to the bacterial reverse transcriptase family.</text>
</comment>
<gene>
    <name evidence="3" type="ORF">CJJ18_10810</name>
</gene>
<evidence type="ECO:0000259" key="2">
    <source>
        <dbReference type="Pfam" id="PF13655"/>
    </source>
</evidence>
<evidence type="ECO:0000313" key="4">
    <source>
        <dbReference type="Proteomes" id="UP000792865"/>
    </source>
</evidence>
<dbReference type="Proteomes" id="UP000792865">
    <property type="component" value="Plasmid p1_M47_H.defensa"/>
</dbReference>
<evidence type="ECO:0000256" key="1">
    <source>
        <dbReference type="ARBA" id="ARBA00034120"/>
    </source>
</evidence>
<dbReference type="EMBL" id="CP022933">
    <property type="protein sequence ID" value="ASV34495.1"/>
    <property type="molecule type" value="Genomic_DNA"/>
</dbReference>
<dbReference type="RefSeq" id="WP_095034909.1">
    <property type="nucleotide sequence ID" value="NZ_CAWNYN010000002.1"/>
</dbReference>
<reference evidence="3" key="1">
    <citation type="submission" date="2017-08" db="EMBL/GenBank/DDBJ databases">
        <title>Genome sequence of Candidatus Hamiltonella defensa from Acyrthosiphon pisum strain MI47.</title>
        <authorList>
            <person name="Patel V.A."/>
            <person name="Chevignon G."/>
            <person name="Russell J.A."/>
            <person name="Oliver K.M."/>
        </authorList>
    </citation>
    <scope>NUCLEOTIDE SEQUENCE</scope>
    <source>
        <strain evidence="3">MI47</strain>
        <plasmid evidence="3">p1_M47_H.defensa</plasmid>
    </source>
</reference>
<evidence type="ECO:0000313" key="3">
    <source>
        <dbReference type="EMBL" id="ASV34495.1"/>
    </source>
</evidence>
<keyword evidence="3" id="KW-0614">Plasmid</keyword>
<dbReference type="InterPro" id="IPR051083">
    <property type="entry name" value="GrpII_Intron_Splice-Mob/Def"/>
</dbReference>
<proteinExistence type="inferred from homology"/>
<feature type="domain" description="Reverse transcriptase N-terminal" evidence="2">
    <location>
        <begin position="19"/>
        <end position="100"/>
    </location>
</feature>
<dbReference type="PANTHER" id="PTHR34047">
    <property type="entry name" value="NUCLEAR INTRON MATURASE 1, MITOCHONDRIAL-RELATED"/>
    <property type="match status" value="1"/>
</dbReference>
<organism evidence="3 4">
    <name type="scientific">Candidatus Williamhamiltonella defendens</name>
    <dbReference type="NCBI Taxonomy" id="138072"/>
    <lineage>
        <taxon>Bacteria</taxon>
        <taxon>Pseudomonadati</taxon>
        <taxon>Pseudomonadota</taxon>
        <taxon>Gammaproteobacteria</taxon>
        <taxon>Enterobacterales</taxon>
        <taxon>Enterobacteriaceae</taxon>
        <taxon>aphid secondary symbionts</taxon>
        <taxon>Candidatus Williamhamiltonella</taxon>
    </lineage>
</organism>
<geneLocation type="plasmid" evidence="3 4">
    <name>p1_M47_H.defensa</name>
</geneLocation>